<comment type="caution">
    <text evidence="3">The sequence shown here is derived from an EMBL/GenBank/DDBJ whole genome shotgun (WGS) entry which is preliminary data.</text>
</comment>
<evidence type="ECO:0000256" key="2">
    <source>
        <dbReference type="ARBA" id="ARBA00023303"/>
    </source>
</evidence>
<dbReference type="InterPro" id="IPR014710">
    <property type="entry name" value="RmlC-like_jellyroll"/>
</dbReference>
<keyword evidence="2" id="KW-0407">Ion channel</keyword>
<keyword evidence="1" id="KW-0813">Transport</keyword>
<evidence type="ECO:0000313" key="4">
    <source>
        <dbReference type="Proteomes" id="UP001237642"/>
    </source>
</evidence>
<dbReference type="AlphaFoldDB" id="A0AAD8MWX7"/>
<accession>A0AAD8MWX7</accession>
<proteinExistence type="predicted"/>
<gene>
    <name evidence="3" type="ORF">POM88_015975</name>
</gene>
<reference evidence="3" key="2">
    <citation type="submission" date="2023-05" db="EMBL/GenBank/DDBJ databases">
        <authorList>
            <person name="Schelkunov M.I."/>
        </authorList>
    </citation>
    <scope>NUCLEOTIDE SEQUENCE</scope>
    <source>
        <strain evidence="3">Hsosn_3</strain>
        <tissue evidence="3">Leaf</tissue>
    </source>
</reference>
<dbReference type="GO" id="GO:0016020">
    <property type="term" value="C:membrane"/>
    <property type="evidence" value="ECO:0007669"/>
    <property type="project" value="UniProtKB-SubCell"/>
</dbReference>
<keyword evidence="4" id="KW-1185">Reference proteome</keyword>
<reference evidence="3" key="1">
    <citation type="submission" date="2023-02" db="EMBL/GenBank/DDBJ databases">
        <title>Genome of toxic invasive species Heracleum sosnowskyi carries increased number of genes despite the absence of recent whole-genome duplications.</title>
        <authorList>
            <person name="Schelkunov M."/>
            <person name="Shtratnikova V."/>
            <person name="Makarenko M."/>
            <person name="Klepikova A."/>
            <person name="Omelchenko D."/>
            <person name="Novikova G."/>
            <person name="Obukhova E."/>
            <person name="Bogdanov V."/>
            <person name="Penin A."/>
            <person name="Logacheva M."/>
        </authorList>
    </citation>
    <scope>NUCLEOTIDE SEQUENCE</scope>
    <source>
        <strain evidence="3">Hsosn_3</strain>
        <tissue evidence="3">Leaf</tissue>
    </source>
</reference>
<dbReference type="SUPFAM" id="SSF51206">
    <property type="entry name" value="cAMP-binding domain-like"/>
    <property type="match status" value="1"/>
</dbReference>
<keyword evidence="1" id="KW-1071">Ligand-gated ion channel</keyword>
<dbReference type="Gene3D" id="1.10.287.630">
    <property type="entry name" value="Helix hairpin bin"/>
    <property type="match status" value="1"/>
</dbReference>
<dbReference type="Proteomes" id="UP001237642">
    <property type="component" value="Unassembled WGS sequence"/>
</dbReference>
<name>A0AAD8MWX7_9APIA</name>
<keyword evidence="1" id="KW-0406">Ion transport</keyword>
<sequence>MSVRGLDIEKWMKHRRFPEELKCQVRESEQYNWLTSRGVDELMLLKNLPEDLQRDIRRHLIKFDKKFPTIALMDEAILDSSIEEDENVVPLSEGDVCGEELVTLCLEHYVLNRDGEKFRIPAQKLLSKRTVRCLTNVEAFTLRAADLEEVFSFYSGLLINNPLVQGAIKKESVSPKSISRSKSF</sequence>
<organism evidence="3 4">
    <name type="scientific">Heracleum sosnowskyi</name>
    <dbReference type="NCBI Taxonomy" id="360622"/>
    <lineage>
        <taxon>Eukaryota</taxon>
        <taxon>Viridiplantae</taxon>
        <taxon>Streptophyta</taxon>
        <taxon>Embryophyta</taxon>
        <taxon>Tracheophyta</taxon>
        <taxon>Spermatophyta</taxon>
        <taxon>Magnoliopsida</taxon>
        <taxon>eudicotyledons</taxon>
        <taxon>Gunneridae</taxon>
        <taxon>Pentapetalae</taxon>
        <taxon>asterids</taxon>
        <taxon>campanulids</taxon>
        <taxon>Apiales</taxon>
        <taxon>Apiaceae</taxon>
        <taxon>Apioideae</taxon>
        <taxon>apioid superclade</taxon>
        <taxon>Tordylieae</taxon>
        <taxon>Tordyliinae</taxon>
        <taxon>Heracleum</taxon>
    </lineage>
</organism>
<dbReference type="PANTHER" id="PTHR45651:SF11">
    <property type="entry name" value="CYCLIC NUCLEOTIDE-GATED ION CHANNEL 20, CHLOROPLASTIC-RELATED"/>
    <property type="match status" value="1"/>
</dbReference>
<dbReference type="GO" id="GO:0034220">
    <property type="term" value="P:monoatomic ion transmembrane transport"/>
    <property type="evidence" value="ECO:0007669"/>
    <property type="project" value="UniProtKB-KW"/>
</dbReference>
<evidence type="ECO:0000256" key="1">
    <source>
        <dbReference type="ARBA" id="ARBA00023286"/>
    </source>
</evidence>
<evidence type="ECO:0000313" key="3">
    <source>
        <dbReference type="EMBL" id="KAK1387797.1"/>
    </source>
</evidence>
<dbReference type="EMBL" id="JAUIZM010000004">
    <property type="protein sequence ID" value="KAK1387797.1"/>
    <property type="molecule type" value="Genomic_DNA"/>
</dbReference>
<protein>
    <recommendedName>
        <fullName evidence="5">Cyclic nucleotide-binding domain-containing protein</fullName>
    </recommendedName>
</protein>
<evidence type="ECO:0008006" key="5">
    <source>
        <dbReference type="Google" id="ProtNLM"/>
    </source>
</evidence>
<dbReference type="PANTHER" id="PTHR45651">
    <property type="entry name" value="CYCLIC NUCLEOTIDE-GATED ION CHANNEL 15-RELATED-RELATED"/>
    <property type="match status" value="1"/>
</dbReference>
<dbReference type="InterPro" id="IPR018490">
    <property type="entry name" value="cNMP-bd_dom_sf"/>
</dbReference>
<dbReference type="Gene3D" id="2.60.120.10">
    <property type="entry name" value="Jelly Rolls"/>
    <property type="match status" value="1"/>
</dbReference>